<comment type="caution">
    <text evidence="1">The sequence shown here is derived from an EMBL/GenBank/DDBJ whole genome shotgun (WGS) entry which is preliminary data.</text>
</comment>
<protein>
    <submittedName>
        <fullName evidence="1">Phage terminase Nu1 subunit (DNA packaging protein)</fullName>
    </submittedName>
</protein>
<sequence length="152" mass="16561">MQSDDEVTIAVLADTLGLSERRAYDLVKAAVIPKARKGRYILRDAVRAYCTHLRDSAALRGGDDATTAARRREAEARAEKVELQNAKTRRELVPAADVERVWTGILRDVRARMLAVPSRVRSRIGHLTPADAAAIEAEVRDALQGAADASSS</sequence>
<name>A0ABU0B629_9HYPH</name>
<evidence type="ECO:0000313" key="1">
    <source>
        <dbReference type="EMBL" id="MDQ0301275.1"/>
    </source>
</evidence>
<organism evidence="1 2">
    <name type="scientific">Ancylobacter polymorphus</name>
    <dbReference type="NCBI Taxonomy" id="223390"/>
    <lineage>
        <taxon>Bacteria</taxon>
        <taxon>Pseudomonadati</taxon>
        <taxon>Pseudomonadota</taxon>
        <taxon>Alphaproteobacteria</taxon>
        <taxon>Hyphomicrobiales</taxon>
        <taxon>Xanthobacteraceae</taxon>
        <taxon>Ancylobacter</taxon>
    </lineage>
</organism>
<keyword evidence="2" id="KW-1185">Reference proteome</keyword>
<evidence type="ECO:0000313" key="2">
    <source>
        <dbReference type="Proteomes" id="UP001224682"/>
    </source>
</evidence>
<accession>A0ABU0B629</accession>
<reference evidence="1 2" key="1">
    <citation type="submission" date="2023-07" db="EMBL/GenBank/DDBJ databases">
        <title>Genomic Encyclopedia of Type Strains, Phase IV (KMG-IV): sequencing the most valuable type-strain genomes for metagenomic binning, comparative biology and taxonomic classification.</title>
        <authorList>
            <person name="Goeker M."/>
        </authorList>
    </citation>
    <scope>NUCLEOTIDE SEQUENCE [LARGE SCALE GENOMIC DNA]</scope>
    <source>
        <strain evidence="1 2">DSM 2457</strain>
    </source>
</reference>
<dbReference type="RefSeq" id="WP_307017500.1">
    <property type="nucleotide sequence ID" value="NZ_JAUSUI010000001.1"/>
</dbReference>
<proteinExistence type="predicted"/>
<dbReference type="EMBL" id="JAUSUI010000001">
    <property type="protein sequence ID" value="MDQ0301275.1"/>
    <property type="molecule type" value="Genomic_DNA"/>
</dbReference>
<dbReference type="Proteomes" id="UP001224682">
    <property type="component" value="Unassembled WGS sequence"/>
</dbReference>
<gene>
    <name evidence="1" type="ORF">J2S75_000286</name>
</gene>